<name>A0ABT4SML4_9ACTN</name>
<feature type="transmembrane region" description="Helical" evidence="2">
    <location>
        <begin position="38"/>
        <end position="57"/>
    </location>
</feature>
<feature type="transmembrane region" description="Helical" evidence="2">
    <location>
        <begin position="77"/>
        <end position="101"/>
    </location>
</feature>
<sequence length="158" mass="16406">MTSSWNLLNIALAVTLCVVPMVGIVLTAMGRRVHGRAATLGLLGCVALLLQGVLHLGQTLFLNMIVQSVGLSGAAGVMAVLALLSFVLTLTGLSLLIWAVVARRPGMTPQPAAPAWQQPQAGPQQPGPHQPGWAPQPGSQAGPYRSPQPHPYQGDPSS</sequence>
<feature type="compositionally biased region" description="Low complexity" evidence="1">
    <location>
        <begin position="109"/>
        <end position="124"/>
    </location>
</feature>
<dbReference type="EMBL" id="JAPNNL010000240">
    <property type="protein sequence ID" value="MDA0638476.1"/>
    <property type="molecule type" value="Genomic_DNA"/>
</dbReference>
<keyword evidence="2" id="KW-0812">Transmembrane</keyword>
<keyword evidence="2" id="KW-1133">Transmembrane helix</keyword>
<comment type="caution">
    <text evidence="3">The sequence shown here is derived from an EMBL/GenBank/DDBJ whole genome shotgun (WGS) entry which is preliminary data.</text>
</comment>
<dbReference type="Proteomes" id="UP001144036">
    <property type="component" value="Unassembled WGS sequence"/>
</dbReference>
<feature type="region of interest" description="Disordered" evidence="1">
    <location>
        <begin position="107"/>
        <end position="158"/>
    </location>
</feature>
<keyword evidence="4" id="KW-1185">Reference proteome</keyword>
<proteinExistence type="predicted"/>
<dbReference type="RefSeq" id="WP_270159415.1">
    <property type="nucleotide sequence ID" value="NZ_JAPNNL010000240.1"/>
</dbReference>
<keyword evidence="2" id="KW-0472">Membrane</keyword>
<gene>
    <name evidence="3" type="ORF">OUY22_34145</name>
</gene>
<reference evidence="3" key="1">
    <citation type="submission" date="2022-11" db="EMBL/GenBank/DDBJ databases">
        <title>Nonomuraea corallina sp. nov., a new species of the genus Nonomuraea isolated from sea side sediment in Thai sea.</title>
        <authorList>
            <person name="Ngamcharungchit C."/>
            <person name="Matsumoto A."/>
            <person name="Suriyachadkun C."/>
            <person name="Panbangred W."/>
            <person name="Inahashi Y."/>
            <person name="Intra B."/>
        </authorList>
    </citation>
    <scope>NUCLEOTIDE SEQUENCE</scope>
    <source>
        <strain evidence="3">MCN248</strain>
    </source>
</reference>
<evidence type="ECO:0000256" key="2">
    <source>
        <dbReference type="SAM" id="Phobius"/>
    </source>
</evidence>
<evidence type="ECO:0000313" key="4">
    <source>
        <dbReference type="Proteomes" id="UP001144036"/>
    </source>
</evidence>
<organism evidence="3 4">
    <name type="scientific">Nonomuraea corallina</name>
    <dbReference type="NCBI Taxonomy" id="2989783"/>
    <lineage>
        <taxon>Bacteria</taxon>
        <taxon>Bacillati</taxon>
        <taxon>Actinomycetota</taxon>
        <taxon>Actinomycetes</taxon>
        <taxon>Streptosporangiales</taxon>
        <taxon>Streptosporangiaceae</taxon>
        <taxon>Nonomuraea</taxon>
    </lineage>
</organism>
<accession>A0ABT4SML4</accession>
<evidence type="ECO:0000256" key="1">
    <source>
        <dbReference type="SAM" id="MobiDB-lite"/>
    </source>
</evidence>
<protein>
    <submittedName>
        <fullName evidence="3">Uncharacterized protein</fullName>
    </submittedName>
</protein>
<evidence type="ECO:0000313" key="3">
    <source>
        <dbReference type="EMBL" id="MDA0638476.1"/>
    </source>
</evidence>
<feature type="transmembrane region" description="Helical" evidence="2">
    <location>
        <begin position="6"/>
        <end position="26"/>
    </location>
</feature>